<protein>
    <submittedName>
        <fullName evidence="1">Uncharacterized protein</fullName>
    </submittedName>
</protein>
<dbReference type="STRING" id="1797780.A3E45_03930"/>
<proteinExistence type="predicted"/>
<comment type="caution">
    <text evidence="1">The sequence shown here is derived from an EMBL/GenBank/DDBJ whole genome shotgun (WGS) entry which is preliminary data.</text>
</comment>
<dbReference type="AlphaFoldDB" id="A0A1F5K5E7"/>
<dbReference type="Proteomes" id="UP000176405">
    <property type="component" value="Unassembled WGS sequence"/>
</dbReference>
<dbReference type="EMBL" id="MFDH01000017">
    <property type="protein sequence ID" value="OGE36055.1"/>
    <property type="molecule type" value="Genomic_DNA"/>
</dbReference>
<evidence type="ECO:0000313" key="2">
    <source>
        <dbReference type="Proteomes" id="UP000176405"/>
    </source>
</evidence>
<sequence length="64" mass="7532">MLTKQDLKEISGLLGGLEERLDQRFEETTLEMQKEIILLKAEMKREFRKVHNDQNLIISRACLS</sequence>
<evidence type="ECO:0000313" key="1">
    <source>
        <dbReference type="EMBL" id="OGE36055.1"/>
    </source>
</evidence>
<accession>A0A1F5K5E7</accession>
<gene>
    <name evidence="1" type="ORF">A3E45_03930</name>
</gene>
<name>A0A1F5K5E7_9BACT</name>
<reference evidence="1 2" key="1">
    <citation type="journal article" date="2016" name="Nat. Commun.">
        <title>Thousands of microbial genomes shed light on interconnected biogeochemical processes in an aquifer system.</title>
        <authorList>
            <person name="Anantharaman K."/>
            <person name="Brown C.T."/>
            <person name="Hug L.A."/>
            <person name="Sharon I."/>
            <person name="Castelle C.J."/>
            <person name="Probst A.J."/>
            <person name="Thomas B.C."/>
            <person name="Singh A."/>
            <person name="Wilkins M.J."/>
            <person name="Karaoz U."/>
            <person name="Brodie E.L."/>
            <person name="Williams K.H."/>
            <person name="Hubbard S.S."/>
            <person name="Banfield J.F."/>
        </authorList>
    </citation>
    <scope>NUCLEOTIDE SEQUENCE [LARGE SCALE GENOMIC DNA]</scope>
</reference>
<organism evidence="1 2">
    <name type="scientific">Candidatus Daviesbacteria bacterium RIFCSPHIGHO2_12_FULL_43_11</name>
    <dbReference type="NCBI Taxonomy" id="1797780"/>
    <lineage>
        <taxon>Bacteria</taxon>
        <taxon>Candidatus Daviesiibacteriota</taxon>
    </lineage>
</organism>